<protein>
    <recommendedName>
        <fullName evidence="4">AMP-dependent synthetase/ligase domain-containing protein</fullName>
    </recommendedName>
</protein>
<dbReference type="AlphaFoldDB" id="A0A813EKK5"/>
<dbReference type="GO" id="GO:0004467">
    <property type="term" value="F:long-chain fatty acid-CoA ligase activity"/>
    <property type="evidence" value="ECO:0007669"/>
    <property type="project" value="TreeGrafter"/>
</dbReference>
<dbReference type="PROSITE" id="PS00455">
    <property type="entry name" value="AMP_BINDING"/>
    <property type="match status" value="1"/>
</dbReference>
<dbReference type="InterPro" id="IPR042099">
    <property type="entry name" value="ANL_N_sf"/>
</dbReference>
<dbReference type="SUPFAM" id="SSF56801">
    <property type="entry name" value="Acetyl-CoA synthetase-like"/>
    <property type="match status" value="1"/>
</dbReference>
<dbReference type="GO" id="GO:0016020">
    <property type="term" value="C:membrane"/>
    <property type="evidence" value="ECO:0007669"/>
    <property type="project" value="TreeGrafter"/>
</dbReference>
<feature type="compositionally biased region" description="Low complexity" evidence="3">
    <location>
        <begin position="291"/>
        <end position="320"/>
    </location>
</feature>
<keyword evidence="1" id="KW-0547">Nucleotide-binding</keyword>
<feature type="non-terminal residue" evidence="5">
    <location>
        <position position="1"/>
    </location>
</feature>
<evidence type="ECO:0000259" key="4">
    <source>
        <dbReference type="Pfam" id="PF00501"/>
    </source>
</evidence>
<dbReference type="Proteomes" id="UP000654075">
    <property type="component" value="Unassembled WGS sequence"/>
</dbReference>
<evidence type="ECO:0000313" key="5">
    <source>
        <dbReference type="EMBL" id="CAE8598959.1"/>
    </source>
</evidence>
<evidence type="ECO:0000256" key="3">
    <source>
        <dbReference type="SAM" id="MobiDB-lite"/>
    </source>
</evidence>
<dbReference type="GO" id="GO:0005524">
    <property type="term" value="F:ATP binding"/>
    <property type="evidence" value="ECO:0007669"/>
    <property type="project" value="UniProtKB-KW"/>
</dbReference>
<evidence type="ECO:0000256" key="1">
    <source>
        <dbReference type="ARBA" id="ARBA00022741"/>
    </source>
</evidence>
<organism evidence="5 6">
    <name type="scientific">Polarella glacialis</name>
    <name type="common">Dinoflagellate</name>
    <dbReference type="NCBI Taxonomy" id="89957"/>
    <lineage>
        <taxon>Eukaryota</taxon>
        <taxon>Sar</taxon>
        <taxon>Alveolata</taxon>
        <taxon>Dinophyceae</taxon>
        <taxon>Suessiales</taxon>
        <taxon>Suessiaceae</taxon>
        <taxon>Polarella</taxon>
    </lineage>
</organism>
<dbReference type="InterPro" id="IPR000873">
    <property type="entry name" value="AMP-dep_synth/lig_dom"/>
</dbReference>
<dbReference type="Pfam" id="PF00501">
    <property type="entry name" value="AMP-binding"/>
    <property type="match status" value="1"/>
</dbReference>
<sequence>MSLAPAAQAAAALSLSSPPLRAVCSCAEIALGLDGQDSVLEVVAGHRLRISPSESLRQLLAVHDEWRVHVKVASCATGEVMSLRLGPSDAEPEVPPGLFRVAAVLEASSAASPWLLGRCSGLLACEMVSQSRGIRGSGLVEESAAGGLGFGRFQDGWWEAILQDPRPGSDEALFLELVTVAIRVAPGFQAEVTLQAFNCLARDDNTRPHQFAPPPVASFKLESGFHLLREFVGRRARYLRVTVAGDAWLEGVEAFCVELLPPSGCLRDSLAQVARAMASKPAIAWKDVDDTTTTTTNNNNYKNNNNNKSDNNNNTTNNYNNNYKNNNTCWRKQSFAEVLSDAHALANGLRFKLPLDVAVAAGQDVILGCCGSTSKFAFLSFLASMLQQWCFVCFSSSGLDAGLSVVTPSVLICDATLRSIIPPGTFLLRVEEMPRIIAERLDLPPSPRANTGNLANLIFTSGSTGVPKAVTRSHEELYAFLWIYAKAVTPDDAVHLAYQPYSHLNEQLGTVVAFLQGTCIAFSSSASAYADAQDMNPTSIQGVPRFFEPLLLAHDRGEVTKEDVRLSFGRRLHSLAVGSAPVGRRLLEFLQDCFGSSASCSVINSYGATEVGPIAHNGAVNPNVDLKIVPLPELGHEPGGDVGEVRVRCRRSQVRAGGYLGASLDIDFDGYYRTGDVARFKEGFLELLGRVGNTCKLANGLFVCCEQLEESYLALVRQLDQICIFALSSETSVLAACVQHPWSHLSESELLVLLQDAARARGWASREVVGALALETEPWTSANAGLLENQKMNRHALKERYTDRFTLQRALALGSPVDSMAIVRVLNQAQRRGVRLSVSDLSGATDLAEADLAACPEPLETTPR</sequence>
<dbReference type="PANTHER" id="PTHR43272">
    <property type="entry name" value="LONG-CHAIN-FATTY-ACID--COA LIGASE"/>
    <property type="match status" value="1"/>
</dbReference>
<dbReference type="PANTHER" id="PTHR43272:SF33">
    <property type="entry name" value="AMP-BINDING DOMAIN-CONTAINING PROTEIN-RELATED"/>
    <property type="match status" value="1"/>
</dbReference>
<proteinExistence type="predicted"/>
<dbReference type="Gene3D" id="3.40.50.12780">
    <property type="entry name" value="N-terminal domain of ligase-like"/>
    <property type="match status" value="1"/>
</dbReference>
<dbReference type="InterPro" id="IPR020845">
    <property type="entry name" value="AMP-binding_CS"/>
</dbReference>
<accession>A0A813EKK5</accession>
<name>A0A813EKK5_POLGL</name>
<keyword evidence="6" id="KW-1185">Reference proteome</keyword>
<comment type="caution">
    <text evidence="5">The sequence shown here is derived from an EMBL/GenBank/DDBJ whole genome shotgun (WGS) entry which is preliminary data.</text>
</comment>
<dbReference type="OrthoDB" id="417228at2759"/>
<dbReference type="EMBL" id="CAJNNV010010713">
    <property type="protein sequence ID" value="CAE8598959.1"/>
    <property type="molecule type" value="Genomic_DNA"/>
</dbReference>
<feature type="region of interest" description="Disordered" evidence="3">
    <location>
        <begin position="290"/>
        <end position="320"/>
    </location>
</feature>
<keyword evidence="2" id="KW-0067">ATP-binding</keyword>
<gene>
    <name evidence="5" type="ORF">PGLA1383_LOCUS17347</name>
</gene>
<reference evidence="5" key="1">
    <citation type="submission" date="2021-02" db="EMBL/GenBank/DDBJ databases">
        <authorList>
            <person name="Dougan E. K."/>
            <person name="Rhodes N."/>
            <person name="Thang M."/>
            <person name="Chan C."/>
        </authorList>
    </citation>
    <scope>NUCLEOTIDE SEQUENCE</scope>
</reference>
<evidence type="ECO:0000313" key="6">
    <source>
        <dbReference type="Proteomes" id="UP000654075"/>
    </source>
</evidence>
<evidence type="ECO:0000256" key="2">
    <source>
        <dbReference type="ARBA" id="ARBA00022840"/>
    </source>
</evidence>
<feature type="domain" description="AMP-dependent synthetase/ligase" evidence="4">
    <location>
        <begin position="443"/>
        <end position="629"/>
    </location>
</feature>